<dbReference type="EMBL" id="BLPG01000001">
    <property type="protein sequence ID" value="GFJ92740.1"/>
    <property type="molecule type" value="Genomic_DNA"/>
</dbReference>
<keyword evidence="10" id="KW-1185">Reference proteome</keyword>
<evidence type="ECO:0000256" key="2">
    <source>
        <dbReference type="ARBA" id="ARBA00022670"/>
    </source>
</evidence>
<organism evidence="9 10">
    <name type="scientific">Phytohabitans rumicis</name>
    <dbReference type="NCBI Taxonomy" id="1076125"/>
    <lineage>
        <taxon>Bacteria</taxon>
        <taxon>Bacillati</taxon>
        <taxon>Actinomycetota</taxon>
        <taxon>Actinomycetes</taxon>
        <taxon>Micromonosporales</taxon>
        <taxon>Micromonosporaceae</taxon>
    </lineage>
</organism>
<dbReference type="InterPro" id="IPR050131">
    <property type="entry name" value="Peptidase_S8_subtilisin-like"/>
</dbReference>
<keyword evidence="2 6" id="KW-0645">Protease</keyword>
<sequence length="1212" mass="126193">MTAAAGPAGAEPPSGALAPSSASAAGGQLDTLTLVTGHVVQLSTLADGKHVVTVDGAHQGFQFEERDGDVYVIPDEARPYLRSGRIDPALFNVTDLVAEGFHDAARTTLPLLITGDRTALRAARAGVTPRRELPSIGAVAVTEDKARADEFWASIVAGPATLSTGVRKIWLDRKVRADLADSVPHIGAPEAWRSGYDGRGVKVAVLDSGYDPAHPALAGRVTAAANFTEDADAVDGFGHGTHVAATIAGRDRAGKGVAPGADLLVGKVLGSGGSGDLSWVIAGMEWAVAQGARVVNVSLGAQAFEGPDPVADAVDALTASSGALFVVSAGNAGPGMQTVGTPGTAASALTVGAVSKVDALASFSSRGPRLGDAAVKPEITAPGVDIVAARAAGTTLGEVVDAGHTSMSGTSMAAPHVAGAAALLAQRHPHWRADQLKAALVTSARPGQDIPVWAQGAGRVDVPAALGQRVRADAATVSFSAVAAGSGTRIAPVVYRNTGDRPVTLALSAGATDAGATGKPAALSVSPARLTVPARGQATATVRLDASSTAPNPYAGLLTARGGGQELRIPIGAMVTPPIRTLTVAAVDRDGKPALGYPNVVELWNLDSGQMAYGHFVDGAATIELPAGRYAMATYVHSLDAAGFPRDMTMIAEPELVLTGDRTLRYDARAGTELRVDTAHRTAVTRVGLAWQRATATRSVVLGYSPNPDYAQRLYATPTRPVSVGSFTFASRWELAAPELTAEVTGAGGFRLVDPRPLPNSPLLDGPAALRLVDGGDGTTGELGAARGAAVLIRAADTDEGTEARLRAASAAGARVVFLTAAQPGYFYANGYGSAVPVYALDHADAQRLRTGMRLALTGTPVSPYRYDLLLPEPGRVPADLHYTGRELKLATVDTEFHGHGTQMRALSSRAGFTAGIDVALAFTRPVTQALRRTDYVSAQGVTWRHQASAEAYQLGRPQGTMFGPLRGYRQGERVHEVWFPALTRPAMPQALVDYAYGVPVNRARDAIRVAVPAYADGLAGAYGWADRVSDRTRLTLRRGDTVVGESAASSAQFTVPARDARYRLTLDVVRDRFDERVWWTTSTATSTTWTFRSGRPAKGGPEVLPLLQIGYDIATDVSNVVRADRPYPLVLRPGYQPGARGRGPIVLAVRVSYDDGAHWQAIPTSRGRAITAMLPAAPAGARFATLRVTAADAAGNEIEQTIIRAWKVRRS</sequence>
<keyword evidence="4 6" id="KW-0720">Serine protease</keyword>
<evidence type="ECO:0000256" key="5">
    <source>
        <dbReference type="PIRSR" id="PIRSR615500-1"/>
    </source>
</evidence>
<reference evidence="9 10" key="2">
    <citation type="submission" date="2020-03" db="EMBL/GenBank/DDBJ databases">
        <authorList>
            <person name="Ichikawa N."/>
            <person name="Kimura A."/>
            <person name="Kitahashi Y."/>
            <person name="Uohara A."/>
        </authorList>
    </citation>
    <scope>NUCLEOTIDE SEQUENCE [LARGE SCALE GENOMIC DNA]</scope>
    <source>
        <strain evidence="9 10">NBRC 108638</strain>
    </source>
</reference>
<accession>A0A6V8LAV4</accession>
<dbReference type="Gene3D" id="3.40.50.200">
    <property type="entry name" value="Peptidase S8/S53 domain"/>
    <property type="match status" value="1"/>
</dbReference>
<evidence type="ECO:0000256" key="4">
    <source>
        <dbReference type="ARBA" id="ARBA00022825"/>
    </source>
</evidence>
<feature type="active site" description="Charge relay system" evidence="5 6">
    <location>
        <position position="411"/>
    </location>
</feature>
<gene>
    <name evidence="9" type="ORF">Prum_063820</name>
</gene>
<feature type="region of interest" description="Disordered" evidence="7">
    <location>
        <begin position="1"/>
        <end position="22"/>
    </location>
</feature>
<comment type="caution">
    <text evidence="9">The sequence shown here is derived from an EMBL/GenBank/DDBJ whole genome shotgun (WGS) entry which is preliminary data.</text>
</comment>
<dbReference type="AlphaFoldDB" id="A0A6V8LAV4"/>
<feature type="active site" description="Charge relay system" evidence="5 6">
    <location>
        <position position="207"/>
    </location>
</feature>
<dbReference type="InterPro" id="IPR015500">
    <property type="entry name" value="Peptidase_S8_subtilisin-rel"/>
</dbReference>
<dbReference type="PANTHER" id="PTHR43806:SF65">
    <property type="entry name" value="SERINE PROTEASE APRX"/>
    <property type="match status" value="1"/>
</dbReference>
<evidence type="ECO:0000256" key="7">
    <source>
        <dbReference type="SAM" id="MobiDB-lite"/>
    </source>
</evidence>
<dbReference type="InterPro" id="IPR000209">
    <property type="entry name" value="Peptidase_S8/S53_dom"/>
</dbReference>
<feature type="active site" description="Charge relay system" evidence="5 6">
    <location>
        <position position="239"/>
    </location>
</feature>
<comment type="similarity">
    <text evidence="1 6">Belongs to the peptidase S8 family.</text>
</comment>
<dbReference type="SUPFAM" id="SSF52743">
    <property type="entry name" value="Subtilisin-like"/>
    <property type="match status" value="1"/>
</dbReference>
<evidence type="ECO:0000313" key="9">
    <source>
        <dbReference type="EMBL" id="GFJ92740.1"/>
    </source>
</evidence>
<dbReference type="Pfam" id="PF00082">
    <property type="entry name" value="Peptidase_S8"/>
    <property type="match status" value="1"/>
</dbReference>
<evidence type="ECO:0000256" key="6">
    <source>
        <dbReference type="PROSITE-ProRule" id="PRU01240"/>
    </source>
</evidence>
<dbReference type="RefSeq" id="WP_173079545.1">
    <property type="nucleotide sequence ID" value="NZ_BAABJB010000011.1"/>
</dbReference>
<dbReference type="PROSITE" id="PS51892">
    <property type="entry name" value="SUBTILASE"/>
    <property type="match status" value="1"/>
</dbReference>
<dbReference type="GO" id="GO:0006508">
    <property type="term" value="P:proteolysis"/>
    <property type="evidence" value="ECO:0007669"/>
    <property type="project" value="UniProtKB-KW"/>
</dbReference>
<proteinExistence type="inferred from homology"/>
<dbReference type="PRINTS" id="PR00723">
    <property type="entry name" value="SUBTILISIN"/>
</dbReference>
<dbReference type="InterPro" id="IPR023828">
    <property type="entry name" value="Peptidase_S8_Ser-AS"/>
</dbReference>
<evidence type="ECO:0000256" key="3">
    <source>
        <dbReference type="ARBA" id="ARBA00022801"/>
    </source>
</evidence>
<evidence type="ECO:0000256" key="1">
    <source>
        <dbReference type="ARBA" id="ARBA00011073"/>
    </source>
</evidence>
<evidence type="ECO:0000313" key="10">
    <source>
        <dbReference type="Proteomes" id="UP000482960"/>
    </source>
</evidence>
<dbReference type="GO" id="GO:0004252">
    <property type="term" value="F:serine-type endopeptidase activity"/>
    <property type="evidence" value="ECO:0007669"/>
    <property type="project" value="UniProtKB-UniRule"/>
</dbReference>
<feature type="domain" description="Peptidase S8/S53" evidence="8">
    <location>
        <begin position="198"/>
        <end position="458"/>
    </location>
</feature>
<keyword evidence="3 6" id="KW-0378">Hydrolase</keyword>
<dbReference type="PROSITE" id="PS00138">
    <property type="entry name" value="SUBTILASE_SER"/>
    <property type="match status" value="1"/>
</dbReference>
<dbReference type="InterPro" id="IPR036852">
    <property type="entry name" value="Peptidase_S8/S53_dom_sf"/>
</dbReference>
<dbReference type="Proteomes" id="UP000482960">
    <property type="component" value="Unassembled WGS sequence"/>
</dbReference>
<reference evidence="9 10" key="1">
    <citation type="submission" date="2020-03" db="EMBL/GenBank/DDBJ databases">
        <title>Whole genome shotgun sequence of Phytohabitans rumicis NBRC 108638.</title>
        <authorList>
            <person name="Komaki H."/>
            <person name="Tamura T."/>
        </authorList>
    </citation>
    <scope>NUCLEOTIDE SEQUENCE [LARGE SCALE GENOMIC DNA]</scope>
    <source>
        <strain evidence="9 10">NBRC 108638</strain>
    </source>
</reference>
<dbReference type="PANTHER" id="PTHR43806">
    <property type="entry name" value="PEPTIDASE S8"/>
    <property type="match status" value="1"/>
</dbReference>
<protein>
    <submittedName>
        <fullName evidence="9">Peptidase</fullName>
    </submittedName>
</protein>
<evidence type="ECO:0000259" key="8">
    <source>
        <dbReference type="Pfam" id="PF00082"/>
    </source>
</evidence>
<name>A0A6V8LAV4_9ACTN</name>